<dbReference type="Gene3D" id="3.30.565.50">
    <property type="match status" value="1"/>
</dbReference>
<accession>A0A2Z5U2M5</accession>
<dbReference type="Gene3D" id="3.90.640.30">
    <property type="match status" value="1"/>
</dbReference>
<dbReference type="GeneID" id="52229076"/>
<dbReference type="AlphaFoldDB" id="A0A2Z5U2M5"/>
<dbReference type="InterPro" id="IPR040802">
    <property type="entry name" value="PgdA_N"/>
</dbReference>
<feature type="domain" description="NodB homology" evidence="4">
    <location>
        <begin position="264"/>
        <end position="440"/>
    </location>
</feature>
<dbReference type="CDD" id="cd10954">
    <property type="entry name" value="CE4_CtAXE_like"/>
    <property type="match status" value="1"/>
</dbReference>
<dbReference type="PANTHER" id="PTHR10587:SF133">
    <property type="entry name" value="CHITIN DEACETYLASE 1-RELATED"/>
    <property type="match status" value="1"/>
</dbReference>
<protein>
    <submittedName>
        <fullName evidence="5">Peptidoglycan GlcNAc deacetylase</fullName>
    </submittedName>
</protein>
<dbReference type="InterPro" id="IPR011330">
    <property type="entry name" value="Glyco_hydro/deAcase_b/a-brl"/>
</dbReference>
<dbReference type="GO" id="GO:0046872">
    <property type="term" value="F:metal ion binding"/>
    <property type="evidence" value="ECO:0007669"/>
    <property type="project" value="UniProtKB-KW"/>
</dbReference>
<dbReference type="Pfam" id="PF18627">
    <property type="entry name" value="PgdA_N"/>
    <property type="match status" value="1"/>
</dbReference>
<dbReference type="InterPro" id="IPR050248">
    <property type="entry name" value="Polysacc_deacetylase_ArnD"/>
</dbReference>
<evidence type="ECO:0000259" key="4">
    <source>
        <dbReference type="PROSITE" id="PS51677"/>
    </source>
</evidence>
<keyword evidence="2" id="KW-0378">Hydrolase</keyword>
<dbReference type="EMBL" id="AP018400">
    <property type="protein sequence ID" value="BBA92113.1"/>
    <property type="molecule type" value="Genomic_DNA"/>
</dbReference>
<dbReference type="RefSeq" id="WP_120171400.1">
    <property type="nucleotide sequence ID" value="NZ_AP018400.1"/>
</dbReference>
<keyword evidence="1" id="KW-0479">Metal-binding</keyword>
<evidence type="ECO:0000256" key="3">
    <source>
        <dbReference type="SAM" id="Phobius"/>
    </source>
</evidence>
<proteinExistence type="predicted"/>
<dbReference type="PANTHER" id="PTHR10587">
    <property type="entry name" value="GLYCOSYL TRANSFERASE-RELATED"/>
    <property type="match status" value="1"/>
</dbReference>
<dbReference type="GO" id="GO:0016810">
    <property type="term" value="F:hydrolase activity, acting on carbon-nitrogen (but not peptide) bonds"/>
    <property type="evidence" value="ECO:0007669"/>
    <property type="project" value="InterPro"/>
</dbReference>
<dbReference type="GO" id="GO:0016020">
    <property type="term" value="C:membrane"/>
    <property type="evidence" value="ECO:0007669"/>
    <property type="project" value="TreeGrafter"/>
</dbReference>
<dbReference type="PROSITE" id="PS51677">
    <property type="entry name" value="NODB"/>
    <property type="match status" value="1"/>
</dbReference>
<evidence type="ECO:0000313" key="5">
    <source>
        <dbReference type="EMBL" id="BBA92113.1"/>
    </source>
</evidence>
<evidence type="ECO:0000313" key="6">
    <source>
        <dbReference type="Proteomes" id="UP000269331"/>
    </source>
</evidence>
<dbReference type="Gene3D" id="3.20.20.370">
    <property type="entry name" value="Glycoside hydrolase/deacetylase"/>
    <property type="match status" value="1"/>
</dbReference>
<keyword evidence="3" id="KW-1133">Transmembrane helix</keyword>
<gene>
    <name evidence="5" type="ORF">SR187_2520</name>
</gene>
<dbReference type="InterPro" id="IPR002509">
    <property type="entry name" value="NODB_dom"/>
</dbReference>
<evidence type="ECO:0000256" key="1">
    <source>
        <dbReference type="ARBA" id="ARBA00022723"/>
    </source>
</evidence>
<organism evidence="5 6">
    <name type="scientific">Streptococcus ruminantium</name>
    <dbReference type="NCBI Taxonomy" id="1917441"/>
    <lineage>
        <taxon>Bacteria</taxon>
        <taxon>Bacillati</taxon>
        <taxon>Bacillota</taxon>
        <taxon>Bacilli</taxon>
        <taxon>Lactobacillales</taxon>
        <taxon>Streptococcaceae</taxon>
        <taxon>Streptococcus</taxon>
    </lineage>
</organism>
<dbReference type="Pfam" id="PF01522">
    <property type="entry name" value="Polysacc_deac_1"/>
    <property type="match status" value="1"/>
</dbReference>
<keyword evidence="3" id="KW-0472">Membrane</keyword>
<keyword evidence="3" id="KW-0812">Transmembrane</keyword>
<dbReference type="SUPFAM" id="SSF144015">
    <property type="entry name" value="Peptidoglycan deacetylase N-terminal noncatalytic region"/>
    <property type="match status" value="1"/>
</dbReference>
<dbReference type="SUPFAM" id="SSF88713">
    <property type="entry name" value="Glycoside hydrolase/deacetylase"/>
    <property type="match status" value="1"/>
</dbReference>
<sequence length="464" mass="52227">MRKFFWLGVNIALIGMIVGLGFWLFTEVQDRQIRQFIEEKQETILSEGKVNVQEGNIGTTHVVMALPTDNSGRVIGSVESRMLSYVQKRFGHKKPVGKIDELVFISAKEAETSFTGVKARDIQAEQYKVEYLQIKKQENLSAESVLLTEDNQLFTLEKFLPDLSAARKIMVAHLKEDLQAKGMTKAESEGIIAKFNNLDLNTLSFTYKEKQLFLQFPDQSFGIDHLKVPISDLYPVVKSNYLAESDKTGYDEYVAKQVDKKQLRQIALTFDDGPNSNTTPVVLDLLKKYNAKATFFVIGRAIAGNEAILRRMVAEGHVIANHTWNHPDLVTLSPELVRKEIQDTQAAIKEAAGVVPTMVRPPYGTINQSVVDQIGLPSIYWSVDSKDWQSRNPQAILNEIKAQTHPGSIILMHDIHQPTVDSLESVLQFLTSERYNMVTVPDLLGSNLNPKHIYYSQESPGPVH</sequence>
<name>A0A2Z5U2M5_9STRE</name>
<dbReference type="Proteomes" id="UP000269331">
    <property type="component" value="Chromosome"/>
</dbReference>
<evidence type="ECO:0000256" key="2">
    <source>
        <dbReference type="ARBA" id="ARBA00022801"/>
    </source>
</evidence>
<reference evidence="5 6" key="1">
    <citation type="journal article" date="2018" name="Genome Biol. Evol.">
        <title>Complete Genome Sequence of Streptococcus ruminantium sp. nov. GUT-187T (=DSM 104980T =JCM 31869T), the Type Strain of S. ruminantium, and Comparison with Genome Sequences of Streptococcus suis Strains.</title>
        <authorList>
            <person name="Tohya M."/>
            <person name="Sekizaki T."/>
            <person name="Miyoshi-Akiyama T."/>
        </authorList>
    </citation>
    <scope>NUCLEOTIDE SEQUENCE [LARGE SCALE GENOMIC DNA]</scope>
    <source>
        <strain evidence="5 6">GUT187T</strain>
    </source>
</reference>
<feature type="transmembrane region" description="Helical" evidence="3">
    <location>
        <begin position="7"/>
        <end position="25"/>
    </location>
</feature>
<dbReference type="OrthoDB" id="9812065at2"/>
<dbReference type="GO" id="GO:0005975">
    <property type="term" value="P:carbohydrate metabolic process"/>
    <property type="evidence" value="ECO:0007669"/>
    <property type="project" value="InterPro"/>
</dbReference>
<dbReference type="KEGG" id="srq:SR187_2520"/>